<dbReference type="Gene3D" id="3.30.300.30">
    <property type="match status" value="1"/>
</dbReference>
<keyword evidence="3" id="KW-0597">Phosphoprotein</keyword>
<dbReference type="Gene3D" id="3.30.559.10">
    <property type="entry name" value="Chloramphenicol acetyltransferase-like domain"/>
    <property type="match status" value="1"/>
</dbReference>
<evidence type="ECO:0000256" key="4">
    <source>
        <dbReference type="SAM" id="MobiDB-lite"/>
    </source>
</evidence>
<dbReference type="RefSeq" id="WP_205307844.1">
    <property type="nucleotide sequence ID" value="NZ_BAAAVF010000007.1"/>
</dbReference>
<dbReference type="Gene3D" id="3.40.50.980">
    <property type="match status" value="2"/>
</dbReference>
<evidence type="ECO:0000256" key="2">
    <source>
        <dbReference type="ARBA" id="ARBA00022450"/>
    </source>
</evidence>
<dbReference type="SUPFAM" id="SSF56801">
    <property type="entry name" value="Acetyl-CoA synthetase-like"/>
    <property type="match status" value="1"/>
</dbReference>
<dbReference type="CDD" id="cd05930">
    <property type="entry name" value="A_NRPS"/>
    <property type="match status" value="1"/>
</dbReference>
<comment type="caution">
    <text evidence="6">The sequence shown here is derived from an EMBL/GenBank/DDBJ whole genome shotgun (WGS) entry which is preliminary data.</text>
</comment>
<accession>A0ABS2LHV7</accession>
<name>A0ABS2LHV7_9CELL</name>
<dbReference type="InterPro" id="IPR000873">
    <property type="entry name" value="AMP-dep_synth/lig_dom"/>
</dbReference>
<evidence type="ECO:0000313" key="6">
    <source>
        <dbReference type="EMBL" id="MBM7480011.1"/>
    </source>
</evidence>
<dbReference type="InterPro" id="IPR045851">
    <property type="entry name" value="AMP-bd_C_sf"/>
</dbReference>
<dbReference type="Pfam" id="PF00550">
    <property type="entry name" value="PP-binding"/>
    <property type="match status" value="1"/>
</dbReference>
<evidence type="ECO:0000256" key="3">
    <source>
        <dbReference type="ARBA" id="ARBA00022553"/>
    </source>
</evidence>
<dbReference type="InterPro" id="IPR025110">
    <property type="entry name" value="AMP-bd_C"/>
</dbReference>
<reference evidence="6 7" key="1">
    <citation type="submission" date="2021-01" db="EMBL/GenBank/DDBJ databases">
        <title>Sequencing the genomes of 1000 actinobacteria strains.</title>
        <authorList>
            <person name="Klenk H.-P."/>
        </authorList>
    </citation>
    <scope>NUCLEOTIDE SEQUENCE [LARGE SCALE GENOMIC DNA]</scope>
    <source>
        <strain evidence="6 7">DSM 46000</strain>
    </source>
</reference>
<evidence type="ECO:0000259" key="5">
    <source>
        <dbReference type="PROSITE" id="PS50075"/>
    </source>
</evidence>
<dbReference type="InterPro" id="IPR009081">
    <property type="entry name" value="PP-bd_ACP"/>
</dbReference>
<evidence type="ECO:0000313" key="7">
    <source>
        <dbReference type="Proteomes" id="UP000698059"/>
    </source>
</evidence>
<dbReference type="Pfam" id="PF00668">
    <property type="entry name" value="Condensation"/>
    <property type="match status" value="1"/>
</dbReference>
<dbReference type="NCBIfam" id="TIGR01733">
    <property type="entry name" value="AA-adenyl-dom"/>
    <property type="match status" value="1"/>
</dbReference>
<evidence type="ECO:0000256" key="1">
    <source>
        <dbReference type="ARBA" id="ARBA00001957"/>
    </source>
</evidence>
<dbReference type="Gene3D" id="2.30.38.10">
    <property type="entry name" value="Luciferase, Domain 3"/>
    <property type="match status" value="1"/>
</dbReference>
<organism evidence="6 7">
    <name type="scientific">Oerskovia jenensis</name>
    <dbReference type="NCBI Taxonomy" id="162169"/>
    <lineage>
        <taxon>Bacteria</taxon>
        <taxon>Bacillati</taxon>
        <taxon>Actinomycetota</taxon>
        <taxon>Actinomycetes</taxon>
        <taxon>Micrococcales</taxon>
        <taxon>Cellulomonadaceae</taxon>
        <taxon>Oerskovia</taxon>
    </lineage>
</organism>
<dbReference type="InterPro" id="IPR020845">
    <property type="entry name" value="AMP-binding_CS"/>
</dbReference>
<dbReference type="SUPFAM" id="SSF52777">
    <property type="entry name" value="CoA-dependent acyltransferases"/>
    <property type="match status" value="2"/>
</dbReference>
<dbReference type="PROSITE" id="PS00012">
    <property type="entry name" value="PHOSPHOPANTETHEINE"/>
    <property type="match status" value="1"/>
</dbReference>
<dbReference type="InterPro" id="IPR010071">
    <property type="entry name" value="AA_adenyl_dom"/>
</dbReference>
<dbReference type="PROSITE" id="PS00455">
    <property type="entry name" value="AMP_BINDING"/>
    <property type="match status" value="1"/>
</dbReference>
<dbReference type="InterPro" id="IPR006162">
    <property type="entry name" value="Ppantetheine_attach_site"/>
</dbReference>
<dbReference type="Gene3D" id="3.30.559.30">
    <property type="entry name" value="Nonribosomal peptide synthetase, condensation domain"/>
    <property type="match status" value="1"/>
</dbReference>
<comment type="cofactor">
    <cofactor evidence="1">
        <name>pantetheine 4'-phosphate</name>
        <dbReference type="ChEBI" id="CHEBI:47942"/>
    </cofactor>
</comment>
<sequence length="1155" mass="120050">MTTSSAPDLVPVDLPVDVGPAVLPVPAGLALTTAQLGVIGAQLVRPDTTSFAVGEVVEITGELDTDVLALAVEIVVGETEALRTAFVVSDDVAQVVHPAGGPALARTRTDVVTGGVRVLDLSGVPDARERAATLVETDRALPFALDVPALARQAIVRLDATTVWWSLVVHHAILDAYGITLVVRRVAEVCTALTSGREVGPSPFGQVADVVAEEARYAASPERERDREHWASRVGTLDAGPGSFSEGPLPEATVGPAPADAVVRVAHGAGCAVGPLEEVAARSGAGWPDVVAATFAVHLALVAGRRRVSVAMPAMNRMGSVAAVVPTMRVNVLPVVVDVAPGQRVDDLVTQVRERVRELRRHGRYPAEQIVRDAGSAVTAAELNVKLFDHDLHLGSAVGRLRTVAEGPVDDLAVSVVRVPGAGGDELRLTGTAPARLFTASDVAARLGELAHLLESVGDAAPGARVGSLGLVPARAEPAIVARSTGPALPGDAVPLLAGALFDRAVATRGDAVALVAHETSTFRELDEAVAHLAGRLVAAGARSDTLVAIDLPRGTDYVVTLLALHRCGAAALLLDDRTPPARRLALADRHEARIVVADVTGATRGPGVAGGEAAAAAASLPTGDGSLWRGRVVVGPRGDATTRGAVPLRHALDVPRDSLAYVLHTSGSTGEPKAVGVGHGALAQFLAHHAAHVVPPVGSHPAPAQRVAQTMPLVFDGSWDTLLTLLLGHELHLLDVEQYRDPGTLVDLVVERGIHRIDLTPTVMSAVVEAGLFTRDHELRTVSVGGEACPPALWTTLRAQPGLRVLNLYGPTEYTVDAVGATGHDAERPVIGRPLCATAALVLDQHLRPVPDGVVGELYLAGPQLARGYLRRPDLTAERFVANPFGEPGARMYRTGDLARRDTEGLLHYVGRRDHQVKIRGFRVEPGETEAALLALPGVAQATVQARRSALGARLVAYVVAPGLAGDAVRAALADVLPDHLVPSVVVVLDALPLTSNGKLDVAALPEPTPPVPTATDLPAEGDGPAHPGRPDLPPTVTDVSLAFASALDLAAVAPDADFFALGGDSIRAIHVVARLRDKGWRSSVQDVFEQRTVTGVAAMLRRLEPVAPAAPTTHAPGSTSTDAAVPLLDLAPGDLDRLGALLGDRRRTRKARP</sequence>
<dbReference type="Pfam" id="PF13193">
    <property type="entry name" value="AMP-binding_C"/>
    <property type="match status" value="1"/>
</dbReference>
<feature type="region of interest" description="Disordered" evidence="4">
    <location>
        <begin position="1004"/>
        <end position="1031"/>
    </location>
</feature>
<dbReference type="EMBL" id="JAFBBO010000001">
    <property type="protein sequence ID" value="MBM7480011.1"/>
    <property type="molecule type" value="Genomic_DNA"/>
</dbReference>
<gene>
    <name evidence="6" type="ORF">JOD49_002931</name>
</gene>
<feature type="domain" description="Carrier" evidence="5">
    <location>
        <begin position="1032"/>
        <end position="1106"/>
    </location>
</feature>
<proteinExistence type="predicted"/>
<dbReference type="Pfam" id="PF00501">
    <property type="entry name" value="AMP-binding"/>
    <property type="match status" value="1"/>
</dbReference>
<dbReference type="InterPro" id="IPR036736">
    <property type="entry name" value="ACP-like_sf"/>
</dbReference>
<protein>
    <submittedName>
        <fullName evidence="6">Amino acid adenylation domain-containing protein</fullName>
    </submittedName>
</protein>
<dbReference type="PROSITE" id="PS50075">
    <property type="entry name" value="CARRIER"/>
    <property type="match status" value="1"/>
</dbReference>
<keyword evidence="7" id="KW-1185">Reference proteome</keyword>
<dbReference type="Proteomes" id="UP000698059">
    <property type="component" value="Unassembled WGS sequence"/>
</dbReference>
<dbReference type="PANTHER" id="PTHR45527:SF1">
    <property type="entry name" value="FATTY ACID SYNTHASE"/>
    <property type="match status" value="1"/>
</dbReference>
<dbReference type="Gene3D" id="1.10.1200.10">
    <property type="entry name" value="ACP-like"/>
    <property type="match status" value="1"/>
</dbReference>
<keyword evidence="2" id="KW-0596">Phosphopantetheine</keyword>
<dbReference type="PANTHER" id="PTHR45527">
    <property type="entry name" value="NONRIBOSOMAL PEPTIDE SYNTHETASE"/>
    <property type="match status" value="1"/>
</dbReference>
<dbReference type="InterPro" id="IPR023213">
    <property type="entry name" value="CAT-like_dom_sf"/>
</dbReference>
<dbReference type="SUPFAM" id="SSF47336">
    <property type="entry name" value="ACP-like"/>
    <property type="match status" value="1"/>
</dbReference>
<dbReference type="InterPro" id="IPR001242">
    <property type="entry name" value="Condensation_dom"/>
</dbReference>